<evidence type="ECO:0000313" key="2">
    <source>
        <dbReference type="Proteomes" id="UP000827092"/>
    </source>
</evidence>
<organism evidence="1 2">
    <name type="scientific">Oedothorax gibbosus</name>
    <dbReference type="NCBI Taxonomy" id="931172"/>
    <lineage>
        <taxon>Eukaryota</taxon>
        <taxon>Metazoa</taxon>
        <taxon>Ecdysozoa</taxon>
        <taxon>Arthropoda</taxon>
        <taxon>Chelicerata</taxon>
        <taxon>Arachnida</taxon>
        <taxon>Araneae</taxon>
        <taxon>Araneomorphae</taxon>
        <taxon>Entelegynae</taxon>
        <taxon>Araneoidea</taxon>
        <taxon>Linyphiidae</taxon>
        <taxon>Erigoninae</taxon>
        <taxon>Oedothorax</taxon>
    </lineage>
</organism>
<protein>
    <submittedName>
        <fullName evidence="1">Uncharacterized protein</fullName>
    </submittedName>
</protein>
<dbReference type="EMBL" id="JAFNEN010001722">
    <property type="protein sequence ID" value="KAG8173471.1"/>
    <property type="molecule type" value="Genomic_DNA"/>
</dbReference>
<gene>
    <name evidence="1" type="ORF">JTE90_015543</name>
</gene>
<dbReference type="AlphaFoldDB" id="A0AAV6TPC6"/>
<evidence type="ECO:0000313" key="1">
    <source>
        <dbReference type="EMBL" id="KAG8173471.1"/>
    </source>
</evidence>
<dbReference type="Proteomes" id="UP000827092">
    <property type="component" value="Unassembled WGS sequence"/>
</dbReference>
<proteinExistence type="predicted"/>
<sequence>MTGRDCVDDLTRCVRRQGFPAMCIHGNKSQQEKDWVLTGSTSAIPRKGTLKRKRWLADALKEKNKSYEDDIFENQKFASPFRIPTEADDESDTSIATPKFGFFLTPAVAKRTPKFKDIISPSNLVKARKNAEEYLYRRQNRNKKNKIISLKTPASSLMKAPTKLGAIPEKKKLEFAEAMDKMRSIKSTIAAKDANESDAKMLTIT</sequence>
<reference evidence="1 2" key="1">
    <citation type="journal article" date="2022" name="Nat. Ecol. Evol.">
        <title>A masculinizing supergene underlies an exaggerated male reproductive morph in a spider.</title>
        <authorList>
            <person name="Hendrickx F."/>
            <person name="De Corte Z."/>
            <person name="Sonet G."/>
            <person name="Van Belleghem S.M."/>
            <person name="Kostlbacher S."/>
            <person name="Vangestel C."/>
        </authorList>
    </citation>
    <scope>NUCLEOTIDE SEQUENCE [LARGE SCALE GENOMIC DNA]</scope>
    <source>
        <strain evidence="1">W744_W776</strain>
    </source>
</reference>
<name>A0AAV6TPC6_9ARAC</name>
<accession>A0AAV6TPC6</accession>
<keyword evidence="2" id="KW-1185">Reference proteome</keyword>
<comment type="caution">
    <text evidence="1">The sequence shown here is derived from an EMBL/GenBank/DDBJ whole genome shotgun (WGS) entry which is preliminary data.</text>
</comment>